<name>A0ABT7MGH4_9PSEU</name>
<evidence type="ECO:0000313" key="2">
    <source>
        <dbReference type="EMBL" id="MDL5159042.1"/>
    </source>
</evidence>
<sequence>MTVTVDDAHLPSIRAVAAALTDRGMHVDGVRPIVGVITGACSEEELPGLEAVQGVVAVERARGFTATAPDDESTTTTSRPDPPPGPPATGTGDGPVLEREPDGRYRVVDTPPPSEDEGRH</sequence>
<evidence type="ECO:0008006" key="4">
    <source>
        <dbReference type="Google" id="ProtNLM"/>
    </source>
</evidence>
<feature type="compositionally biased region" description="Basic and acidic residues" evidence="1">
    <location>
        <begin position="96"/>
        <end position="107"/>
    </location>
</feature>
<dbReference type="RefSeq" id="WP_286055612.1">
    <property type="nucleotide sequence ID" value="NZ_JASVWF010000006.1"/>
</dbReference>
<reference evidence="2 3" key="1">
    <citation type="submission" date="2023-06" db="EMBL/GenBank/DDBJ databases">
        <title>Actinomycetospora Odt1-22.</title>
        <authorList>
            <person name="Supong K."/>
        </authorList>
    </citation>
    <scope>NUCLEOTIDE SEQUENCE [LARGE SCALE GENOMIC DNA]</scope>
    <source>
        <strain evidence="2 3">Odt1-22</strain>
    </source>
</reference>
<evidence type="ECO:0000256" key="1">
    <source>
        <dbReference type="SAM" id="MobiDB-lite"/>
    </source>
</evidence>
<dbReference type="Proteomes" id="UP001231924">
    <property type="component" value="Unassembled WGS sequence"/>
</dbReference>
<feature type="region of interest" description="Disordered" evidence="1">
    <location>
        <begin position="63"/>
        <end position="120"/>
    </location>
</feature>
<protein>
    <recommendedName>
        <fullName evidence="4">Ketohydroxyglutarate aldolase</fullName>
    </recommendedName>
</protein>
<gene>
    <name evidence="2" type="ORF">QRT03_23950</name>
</gene>
<organism evidence="2 3">
    <name type="scientific">Actinomycetospora termitidis</name>
    <dbReference type="NCBI Taxonomy" id="3053470"/>
    <lineage>
        <taxon>Bacteria</taxon>
        <taxon>Bacillati</taxon>
        <taxon>Actinomycetota</taxon>
        <taxon>Actinomycetes</taxon>
        <taxon>Pseudonocardiales</taxon>
        <taxon>Pseudonocardiaceae</taxon>
        <taxon>Actinomycetospora</taxon>
    </lineage>
</organism>
<accession>A0ABT7MGH4</accession>
<evidence type="ECO:0000313" key="3">
    <source>
        <dbReference type="Proteomes" id="UP001231924"/>
    </source>
</evidence>
<comment type="caution">
    <text evidence="2">The sequence shown here is derived from an EMBL/GenBank/DDBJ whole genome shotgun (WGS) entry which is preliminary data.</text>
</comment>
<keyword evidence="3" id="KW-1185">Reference proteome</keyword>
<proteinExistence type="predicted"/>
<dbReference type="EMBL" id="JASVWF010000006">
    <property type="protein sequence ID" value="MDL5159042.1"/>
    <property type="molecule type" value="Genomic_DNA"/>
</dbReference>